<protein>
    <recommendedName>
        <fullName evidence="1">Fibronectin type-III domain-containing protein</fullName>
    </recommendedName>
</protein>
<proteinExistence type="predicted"/>
<dbReference type="PROSITE" id="PS50853">
    <property type="entry name" value="FN3"/>
    <property type="match status" value="1"/>
</dbReference>
<dbReference type="KEGG" id="lgi:LOTGIDRAFT_176713"/>
<evidence type="ECO:0000259" key="1">
    <source>
        <dbReference type="PROSITE" id="PS50853"/>
    </source>
</evidence>
<keyword evidence="3" id="KW-1185">Reference proteome</keyword>
<evidence type="ECO:0000313" key="3">
    <source>
        <dbReference type="Proteomes" id="UP000030746"/>
    </source>
</evidence>
<sequence length="127" mass="13871">TELKTSIAGIYPKTNTATVTWTLPSNSQFISSISIEVNGIINKTSINNTATSSEVTGLQPGTMYSIKVISIVNTDRYQNYEVKSEAVPTTTKQPPGSSCNMGDTQPCTGNLTCNNKYDNLFYRTTTW</sequence>
<dbReference type="InterPro" id="IPR036116">
    <property type="entry name" value="FN3_sf"/>
</dbReference>
<organism evidence="2 3">
    <name type="scientific">Lottia gigantea</name>
    <name type="common">Giant owl limpet</name>
    <dbReference type="NCBI Taxonomy" id="225164"/>
    <lineage>
        <taxon>Eukaryota</taxon>
        <taxon>Metazoa</taxon>
        <taxon>Spiralia</taxon>
        <taxon>Lophotrochozoa</taxon>
        <taxon>Mollusca</taxon>
        <taxon>Gastropoda</taxon>
        <taxon>Patellogastropoda</taxon>
        <taxon>Lottioidea</taxon>
        <taxon>Lottiidae</taxon>
        <taxon>Lottia</taxon>
    </lineage>
</organism>
<dbReference type="RefSeq" id="XP_009054662.1">
    <property type="nucleotide sequence ID" value="XM_009056414.1"/>
</dbReference>
<dbReference type="Pfam" id="PF00041">
    <property type="entry name" value="fn3"/>
    <property type="match status" value="1"/>
</dbReference>
<dbReference type="InterPro" id="IPR003961">
    <property type="entry name" value="FN3_dom"/>
</dbReference>
<dbReference type="SUPFAM" id="SSF49265">
    <property type="entry name" value="Fibronectin type III"/>
    <property type="match status" value="1"/>
</dbReference>
<dbReference type="Proteomes" id="UP000030746">
    <property type="component" value="Unassembled WGS sequence"/>
</dbReference>
<dbReference type="InterPro" id="IPR013783">
    <property type="entry name" value="Ig-like_fold"/>
</dbReference>
<reference evidence="2 3" key="1">
    <citation type="journal article" date="2013" name="Nature">
        <title>Insights into bilaterian evolution from three spiralian genomes.</title>
        <authorList>
            <person name="Simakov O."/>
            <person name="Marletaz F."/>
            <person name="Cho S.J."/>
            <person name="Edsinger-Gonzales E."/>
            <person name="Havlak P."/>
            <person name="Hellsten U."/>
            <person name="Kuo D.H."/>
            <person name="Larsson T."/>
            <person name="Lv J."/>
            <person name="Arendt D."/>
            <person name="Savage R."/>
            <person name="Osoegawa K."/>
            <person name="de Jong P."/>
            <person name="Grimwood J."/>
            <person name="Chapman J.A."/>
            <person name="Shapiro H."/>
            <person name="Aerts A."/>
            <person name="Otillar R.P."/>
            <person name="Terry A.Y."/>
            <person name="Boore J.L."/>
            <person name="Grigoriev I.V."/>
            <person name="Lindberg D.R."/>
            <person name="Seaver E.C."/>
            <person name="Weisblat D.A."/>
            <person name="Putnam N.H."/>
            <person name="Rokhsar D.S."/>
        </authorList>
    </citation>
    <scope>NUCLEOTIDE SEQUENCE [LARGE SCALE GENOMIC DNA]</scope>
</reference>
<dbReference type="CTD" id="20243943"/>
<gene>
    <name evidence="2" type="ORF">LOTGIDRAFT_176713</name>
</gene>
<dbReference type="Gene3D" id="2.60.40.10">
    <property type="entry name" value="Immunoglobulins"/>
    <property type="match status" value="1"/>
</dbReference>
<evidence type="ECO:0000313" key="2">
    <source>
        <dbReference type="EMBL" id="ESO94650.1"/>
    </source>
</evidence>
<feature type="non-terminal residue" evidence="2">
    <location>
        <position position="1"/>
    </location>
</feature>
<dbReference type="EMBL" id="KB201780">
    <property type="protein sequence ID" value="ESO94650.1"/>
    <property type="molecule type" value="Genomic_DNA"/>
</dbReference>
<dbReference type="GeneID" id="20243943"/>
<dbReference type="AlphaFoldDB" id="V4AHH5"/>
<feature type="domain" description="Fibronectin type-III" evidence="1">
    <location>
        <begin position="1"/>
        <end position="94"/>
    </location>
</feature>
<name>V4AHH5_LOTGI</name>
<accession>V4AHH5</accession>